<keyword evidence="5 6" id="KW-0472">Membrane</keyword>
<name>A0ABS9U7I8_9MICC</name>
<dbReference type="Proteomes" id="UP001202922">
    <property type="component" value="Unassembled WGS sequence"/>
</dbReference>
<dbReference type="InterPro" id="IPR027417">
    <property type="entry name" value="P-loop_NTPase"/>
</dbReference>
<dbReference type="CDD" id="cd01127">
    <property type="entry name" value="TrwB_TraG_TraD_VirD4"/>
    <property type="match status" value="1"/>
</dbReference>
<evidence type="ECO:0000313" key="8">
    <source>
        <dbReference type="EMBL" id="MCH6472472.1"/>
    </source>
</evidence>
<evidence type="ECO:0000256" key="6">
    <source>
        <dbReference type="SAM" id="Phobius"/>
    </source>
</evidence>
<keyword evidence="3 6" id="KW-0812">Transmembrane</keyword>
<evidence type="ECO:0000256" key="5">
    <source>
        <dbReference type="ARBA" id="ARBA00023136"/>
    </source>
</evidence>
<comment type="caution">
    <text evidence="8">The sequence shown here is derived from an EMBL/GenBank/DDBJ whole genome shotgun (WGS) entry which is preliminary data.</text>
</comment>
<sequence>MTGGLTNPANNRVRDPAPAGPWVLVGAMLVVGLAAADLWAAITLSHLLDGTAGALPAAVPDRLRALLQSRVGWTGTTTGILIALAVIEALLAAWVLVRLHIRRRGRSRVDDLAGFMGTGRDIAPLTRKAAAATAKRLGVTAHPGTGHPGASDGGAAPVVGVPLGRHLLTGAPLYGSFEDMMVMVAGPRTGKSTSYVIPAMLEAPGACLATSNKRDVLDATRGVRAARGPVWVFDPQGIAAEDPAWFWDPLSYVTDEVRAAQLAEHFAAGSRDPGAKTDAYFDPAGRKLLAGLLLAAALGNRPITEVYRWLTRPTEDEPVRILARHGHELIADAVDGVIAAPDKQRGGIYGTAQQMAECLTNRQVTQWVTRGGPDDRRPAFDPARFVRSAGTLYSLSKEGSGSAGPLVTALTVAVVEAAEELAVASPGGRLATPLMGVLDEAANVCRWQRLPDLYSHYGSRGIILMTILQSKSQAVDVWGESGWRKLFSAANVKVYGGGVSETGFLEDLSRLVGEHERIRSSTTTGSGSGSQSVSYQVQRQRTLDVADLAALPKGRALVFASGARPALVRTVPWMAGPHAQAVKASILAHNPAGQNNLETAMGDVAAAVAAEAKRSVGEG</sequence>
<dbReference type="SUPFAM" id="SSF52540">
    <property type="entry name" value="P-loop containing nucleoside triphosphate hydrolases"/>
    <property type="match status" value="1"/>
</dbReference>
<evidence type="ECO:0000313" key="9">
    <source>
        <dbReference type="Proteomes" id="UP001202922"/>
    </source>
</evidence>
<dbReference type="PANTHER" id="PTHR37937:SF1">
    <property type="entry name" value="CONJUGATIVE TRANSFER: DNA TRANSPORT"/>
    <property type="match status" value="1"/>
</dbReference>
<accession>A0ABS9U7I8</accession>
<dbReference type="InterPro" id="IPR032689">
    <property type="entry name" value="TraG-D_C"/>
</dbReference>
<evidence type="ECO:0000256" key="3">
    <source>
        <dbReference type="ARBA" id="ARBA00022692"/>
    </source>
</evidence>
<feature type="transmembrane region" description="Helical" evidence="6">
    <location>
        <begin position="71"/>
        <end position="97"/>
    </location>
</feature>
<comment type="subcellular location">
    <subcellularLocation>
        <location evidence="1">Cell membrane</location>
        <topology evidence="1">Multi-pass membrane protein</topology>
    </subcellularLocation>
</comment>
<organism evidence="8 9">
    <name type="scientific">Sinomonas terrae</name>
    <dbReference type="NCBI Taxonomy" id="2908838"/>
    <lineage>
        <taxon>Bacteria</taxon>
        <taxon>Bacillati</taxon>
        <taxon>Actinomycetota</taxon>
        <taxon>Actinomycetes</taxon>
        <taxon>Micrococcales</taxon>
        <taxon>Micrococcaceae</taxon>
        <taxon>Sinomonas</taxon>
    </lineage>
</organism>
<evidence type="ECO:0000256" key="4">
    <source>
        <dbReference type="ARBA" id="ARBA00022989"/>
    </source>
</evidence>
<dbReference type="Gene3D" id="3.40.50.300">
    <property type="entry name" value="P-loop containing nucleotide triphosphate hydrolases"/>
    <property type="match status" value="1"/>
</dbReference>
<dbReference type="Pfam" id="PF12696">
    <property type="entry name" value="TraG-D_C"/>
    <property type="match status" value="1"/>
</dbReference>
<feature type="transmembrane region" description="Helical" evidence="6">
    <location>
        <begin position="21"/>
        <end position="42"/>
    </location>
</feature>
<dbReference type="RefSeq" id="WP_241056646.1">
    <property type="nucleotide sequence ID" value="NZ_JAKZBV010000002.1"/>
</dbReference>
<dbReference type="InterPro" id="IPR051539">
    <property type="entry name" value="T4SS-coupling_protein"/>
</dbReference>
<evidence type="ECO:0000256" key="2">
    <source>
        <dbReference type="ARBA" id="ARBA00022475"/>
    </source>
</evidence>
<evidence type="ECO:0000259" key="7">
    <source>
        <dbReference type="Pfam" id="PF12696"/>
    </source>
</evidence>
<evidence type="ECO:0000256" key="1">
    <source>
        <dbReference type="ARBA" id="ARBA00004651"/>
    </source>
</evidence>
<keyword evidence="4 6" id="KW-1133">Transmembrane helix</keyword>
<dbReference type="PANTHER" id="PTHR37937">
    <property type="entry name" value="CONJUGATIVE TRANSFER: DNA TRANSPORT"/>
    <property type="match status" value="1"/>
</dbReference>
<keyword evidence="2" id="KW-1003">Cell membrane</keyword>
<keyword evidence="9" id="KW-1185">Reference proteome</keyword>
<proteinExistence type="predicted"/>
<gene>
    <name evidence="8" type="ORF">L0M17_21320</name>
</gene>
<reference evidence="8 9" key="1">
    <citation type="submission" date="2022-03" db="EMBL/GenBank/DDBJ databases">
        <title>Sinomonas sp. isolated from a soil.</title>
        <authorList>
            <person name="Han J."/>
            <person name="Kim D.-U."/>
        </authorList>
    </citation>
    <scope>NUCLEOTIDE SEQUENCE [LARGE SCALE GENOMIC DNA]</scope>
    <source>
        <strain evidence="8 9">5-5</strain>
    </source>
</reference>
<protein>
    <submittedName>
        <fullName evidence="8">TraM recognition domain-containing protein</fullName>
    </submittedName>
</protein>
<dbReference type="EMBL" id="JAKZBV010000002">
    <property type="protein sequence ID" value="MCH6472472.1"/>
    <property type="molecule type" value="Genomic_DNA"/>
</dbReference>
<feature type="domain" description="TraD/TraG TraM recognition site" evidence="7">
    <location>
        <begin position="433"/>
        <end position="553"/>
    </location>
</feature>